<evidence type="ECO:0000256" key="2">
    <source>
        <dbReference type="ARBA" id="ARBA00022801"/>
    </source>
</evidence>
<dbReference type="SUPFAM" id="SSF55545">
    <property type="entry name" value="beta-N-acetylhexosaminidase-like domain"/>
    <property type="match status" value="1"/>
</dbReference>
<dbReference type="Proteomes" id="UP000626370">
    <property type="component" value="Unassembled WGS sequence"/>
</dbReference>
<proteinExistence type="inferred from homology"/>
<evidence type="ECO:0000259" key="6">
    <source>
        <dbReference type="Pfam" id="PF14845"/>
    </source>
</evidence>
<evidence type="ECO:0000313" key="7">
    <source>
        <dbReference type="EMBL" id="GHE99018.1"/>
    </source>
</evidence>
<dbReference type="InterPro" id="IPR015883">
    <property type="entry name" value="Glyco_hydro_20_cat"/>
</dbReference>
<dbReference type="RefSeq" id="WP_189379140.1">
    <property type="nucleotide sequence ID" value="NZ_BNAH01000014.1"/>
</dbReference>
<organism evidence="7 8">
    <name type="scientific">Thalassotalea profundi</name>
    <dbReference type="NCBI Taxonomy" id="2036687"/>
    <lineage>
        <taxon>Bacteria</taxon>
        <taxon>Pseudomonadati</taxon>
        <taxon>Pseudomonadota</taxon>
        <taxon>Gammaproteobacteria</taxon>
        <taxon>Alteromonadales</taxon>
        <taxon>Colwelliaceae</taxon>
        <taxon>Thalassotalea</taxon>
    </lineage>
</organism>
<feature type="domain" description="Glycoside hydrolase family 20 catalytic" evidence="5">
    <location>
        <begin position="186"/>
        <end position="439"/>
    </location>
</feature>
<feature type="domain" description="Beta-hexosaminidase eukaryotic type N-terminal" evidence="6">
    <location>
        <begin position="44"/>
        <end position="164"/>
    </location>
</feature>
<evidence type="ECO:0000259" key="5">
    <source>
        <dbReference type="Pfam" id="PF00728"/>
    </source>
</evidence>
<dbReference type="Gene3D" id="3.20.20.80">
    <property type="entry name" value="Glycosidases"/>
    <property type="match status" value="2"/>
</dbReference>
<keyword evidence="3" id="KW-0325">Glycoprotein</keyword>
<dbReference type="Pfam" id="PF14845">
    <property type="entry name" value="Glycohydro_20b2"/>
    <property type="match status" value="1"/>
</dbReference>
<dbReference type="InterPro" id="IPR017853">
    <property type="entry name" value="GH"/>
</dbReference>
<dbReference type="SUPFAM" id="SSF51445">
    <property type="entry name" value="(Trans)glycosidases"/>
    <property type="match status" value="1"/>
</dbReference>
<dbReference type="EMBL" id="BNAH01000014">
    <property type="protein sequence ID" value="GHE99018.1"/>
    <property type="molecule type" value="Genomic_DNA"/>
</dbReference>
<evidence type="ECO:0000313" key="8">
    <source>
        <dbReference type="Proteomes" id="UP000626370"/>
    </source>
</evidence>
<dbReference type="PANTHER" id="PTHR22600">
    <property type="entry name" value="BETA-HEXOSAMINIDASE"/>
    <property type="match status" value="1"/>
</dbReference>
<dbReference type="Pfam" id="PF00728">
    <property type="entry name" value="Glyco_hydro_20"/>
    <property type="match status" value="2"/>
</dbReference>
<feature type="domain" description="Glycoside hydrolase family 20 catalytic" evidence="5">
    <location>
        <begin position="594"/>
        <end position="645"/>
    </location>
</feature>
<reference evidence="8" key="1">
    <citation type="journal article" date="2019" name="Int. J. Syst. Evol. Microbiol.">
        <title>The Global Catalogue of Microorganisms (GCM) 10K type strain sequencing project: providing services to taxonomists for standard genome sequencing and annotation.</title>
        <authorList>
            <consortium name="The Broad Institute Genomics Platform"/>
            <consortium name="The Broad Institute Genome Sequencing Center for Infectious Disease"/>
            <person name="Wu L."/>
            <person name="Ma J."/>
        </authorList>
    </citation>
    <scope>NUCLEOTIDE SEQUENCE [LARGE SCALE GENOMIC DNA]</scope>
    <source>
        <strain evidence="8">CGMCC 1.15922</strain>
    </source>
</reference>
<evidence type="ECO:0000256" key="3">
    <source>
        <dbReference type="ARBA" id="ARBA00023180"/>
    </source>
</evidence>
<dbReference type="InterPro" id="IPR029019">
    <property type="entry name" value="HEX_eukaryotic_N"/>
</dbReference>
<sequence>MNNIFSSKNLTFTLLFLSFLTWHIPVQAFFVEDQLQEKSCFNLMPCPQQILIGQGSVRLKKYPKIHFQGMSLQRQQDALKRLNKQLAKIEQGNFLGFSAIATQQNADVVVNVKANTYEFPQLGYDESYQLIITHHQSDENQARIIINAATDFGALHGLTTLQQLLVLASDEFLSLKQLTINDQPRFKWRGLLIDSVRHFIPLAALKRQLDGMAAAKLNVFHWHLTDDQGWRIESKTYPKLHQQASDSLYYTQNEIKDLVNYASLLGIRVIPEFDVPGHASAIAVAYPELITQQKKYAMERHWGVFEPLLDVSNPKVYQFIDSIVEELSRLFPDSYLHIGGDEVNPKQWQESASIQKLMQEQLLSDSDDVHRYFNSEIQKILAKYNRNMMGWDEIFHPELPKNIMVQSWRGLDSLNTIAASGYQGLLSTGYYIDQPQYASFHYLNDPQGQPSFKGEGNLQRLALAPAPNEKWHTHTFIIPRLKGSAVKGRLTVIYQKTENDEVSNHLNNKPHKGIQKAYLQLNNGNDKQVVFQKSIALKSVDKSLVFTIDSWMGPLQFEVSLAQNTLSGSVKIGNSYYAVNASNADIEEKKLQTTTINLQPQLNNVQAQNILGGEATLWAEMVNEHNIDLRIWPRLFAIAERLWSPKSLTDVDNMYQRLHLMDSYAANIIGLQHQVQQQRGMAASVSPLVTDTSMLTSIDNALAIIAQAFEPAHYYTRHHLKFQQNNYHQQAALNYFVDYLPVESRNIRAMKQEINTVIAGDLSALSATKARLSRWKEASEYLKENLTLPDHPTQKVASTLEESLNIKSILNELDIFIDLSIAVINHCQKIEVLTKAQQTNIRKKLTSIMITPREQVLAGAPHISQLLSSCR</sequence>
<keyword evidence="4" id="KW-0326">Glycosidase</keyword>
<dbReference type="PANTHER" id="PTHR22600:SF21">
    <property type="entry name" value="BETA-HEXOSAMINIDASE A"/>
    <property type="match status" value="1"/>
</dbReference>
<dbReference type="Gene3D" id="3.30.379.10">
    <property type="entry name" value="Chitobiase/beta-hexosaminidase domain 2-like"/>
    <property type="match status" value="1"/>
</dbReference>
<dbReference type="InterPro" id="IPR025705">
    <property type="entry name" value="Beta_hexosaminidase_sua/sub"/>
</dbReference>
<comment type="similarity">
    <text evidence="1">Belongs to the glycosyl hydrolase 20 family.</text>
</comment>
<keyword evidence="8" id="KW-1185">Reference proteome</keyword>
<dbReference type="InterPro" id="IPR029018">
    <property type="entry name" value="Hex-like_dom2"/>
</dbReference>
<evidence type="ECO:0000256" key="1">
    <source>
        <dbReference type="ARBA" id="ARBA00006285"/>
    </source>
</evidence>
<gene>
    <name evidence="7" type="ORF">GCM10011501_30690</name>
</gene>
<keyword evidence="2" id="KW-0378">Hydrolase</keyword>
<protein>
    <submittedName>
        <fullName evidence="7">Beta-N-acetylhexosaminidase</fullName>
    </submittedName>
</protein>
<dbReference type="PRINTS" id="PR00738">
    <property type="entry name" value="GLHYDRLASE20"/>
</dbReference>
<comment type="caution">
    <text evidence="7">The sequence shown here is derived from an EMBL/GenBank/DDBJ whole genome shotgun (WGS) entry which is preliminary data.</text>
</comment>
<accession>A0ABQ3IZ09</accession>
<name>A0ABQ3IZ09_9GAMM</name>
<evidence type="ECO:0000256" key="4">
    <source>
        <dbReference type="ARBA" id="ARBA00023295"/>
    </source>
</evidence>